<dbReference type="GO" id="GO:1904356">
    <property type="term" value="P:regulation of telomere maintenance via telomere lengthening"/>
    <property type="evidence" value="ECO:0007669"/>
    <property type="project" value="TreeGrafter"/>
</dbReference>
<dbReference type="PANTHER" id="PTHR15512:SF2">
    <property type="match status" value="1"/>
</dbReference>
<dbReference type="InterPro" id="IPR029400">
    <property type="entry name" value="TINF2_N"/>
</dbReference>
<evidence type="ECO:0000259" key="1">
    <source>
        <dbReference type="Pfam" id="PF14973"/>
    </source>
</evidence>
<accession>A0A060Z3P5</accession>
<dbReference type="GO" id="GO:0070187">
    <property type="term" value="C:shelterin complex"/>
    <property type="evidence" value="ECO:0007669"/>
    <property type="project" value="InterPro"/>
</dbReference>
<feature type="domain" description="TERF1-interacting nuclear factor 2 N-terminal" evidence="1">
    <location>
        <begin position="66"/>
        <end position="103"/>
    </location>
</feature>
<dbReference type="PANTHER" id="PTHR15512">
    <property type="entry name" value="TERF1-INTERACTING NUCLEAR FACTOR 2"/>
    <property type="match status" value="1"/>
</dbReference>
<dbReference type="Proteomes" id="UP000193380">
    <property type="component" value="Unassembled WGS sequence"/>
</dbReference>
<dbReference type="EMBL" id="FR925233">
    <property type="protein sequence ID" value="CDQ96334.1"/>
    <property type="molecule type" value="Genomic_DNA"/>
</dbReference>
<dbReference type="AlphaFoldDB" id="A0A060Z3P5"/>
<dbReference type="Pfam" id="PF14973">
    <property type="entry name" value="TINF2_N"/>
    <property type="match status" value="1"/>
</dbReference>
<reference evidence="2" key="2">
    <citation type="submission" date="2014-03" db="EMBL/GenBank/DDBJ databases">
        <authorList>
            <person name="Genoscope - CEA"/>
        </authorList>
    </citation>
    <scope>NUCLEOTIDE SEQUENCE</scope>
</reference>
<dbReference type="GO" id="GO:0016233">
    <property type="term" value="P:telomere capping"/>
    <property type="evidence" value="ECO:0007669"/>
    <property type="project" value="InterPro"/>
</dbReference>
<sequence length="154" mass="17279">MLQVTDTQVEDSGANFLELVQTLLQPRCERELLPGEMTVSLIFSPSLSPSPLSLTVKHFLYLLTPQEVFPVQYGQKYDTALEILLWEFLSRLEELLPVPDFAQVVSWLDGAPSVLDECLQSATPPEEMKALIEHHRNLGHIDVKGKAGSVDNYD</sequence>
<evidence type="ECO:0000313" key="2">
    <source>
        <dbReference type="EMBL" id="CDQ96334.1"/>
    </source>
</evidence>
<dbReference type="InterPro" id="IPR039098">
    <property type="entry name" value="TINF2"/>
</dbReference>
<organism evidence="2 3">
    <name type="scientific">Oncorhynchus mykiss</name>
    <name type="common">Rainbow trout</name>
    <name type="synonym">Salmo gairdneri</name>
    <dbReference type="NCBI Taxonomy" id="8022"/>
    <lineage>
        <taxon>Eukaryota</taxon>
        <taxon>Metazoa</taxon>
        <taxon>Chordata</taxon>
        <taxon>Craniata</taxon>
        <taxon>Vertebrata</taxon>
        <taxon>Euteleostomi</taxon>
        <taxon>Actinopterygii</taxon>
        <taxon>Neopterygii</taxon>
        <taxon>Teleostei</taxon>
        <taxon>Protacanthopterygii</taxon>
        <taxon>Salmoniformes</taxon>
        <taxon>Salmonidae</taxon>
        <taxon>Salmoninae</taxon>
        <taxon>Oncorhynchus</taxon>
    </lineage>
</organism>
<dbReference type="GO" id="GO:0042162">
    <property type="term" value="F:telomeric DNA binding"/>
    <property type="evidence" value="ECO:0007669"/>
    <property type="project" value="TreeGrafter"/>
</dbReference>
<dbReference type="PaxDb" id="8022-A0A060Z3P5"/>
<reference evidence="2" key="1">
    <citation type="journal article" date="2014" name="Nat. Commun.">
        <title>The rainbow trout genome provides novel insights into evolution after whole-genome duplication in vertebrates.</title>
        <authorList>
            <person name="Berthelot C."/>
            <person name="Brunet F."/>
            <person name="Chalopin D."/>
            <person name="Juanchich A."/>
            <person name="Bernard M."/>
            <person name="Noel B."/>
            <person name="Bento P."/>
            <person name="Da Silva C."/>
            <person name="Labadie K."/>
            <person name="Alberti A."/>
            <person name="Aury J.M."/>
            <person name="Louis A."/>
            <person name="Dehais P."/>
            <person name="Bardou P."/>
            <person name="Montfort J."/>
            <person name="Klopp C."/>
            <person name="Cabau C."/>
            <person name="Gaspin C."/>
            <person name="Thorgaard G.H."/>
            <person name="Boussaha M."/>
            <person name="Quillet E."/>
            <person name="Guyomard R."/>
            <person name="Galiana D."/>
            <person name="Bobe J."/>
            <person name="Volff J.N."/>
            <person name="Genet C."/>
            <person name="Wincker P."/>
            <person name="Jaillon O."/>
            <person name="Roest Crollius H."/>
            <person name="Guiguen Y."/>
        </authorList>
    </citation>
    <scope>NUCLEOTIDE SEQUENCE [LARGE SCALE GENOMIC DNA]</scope>
</reference>
<proteinExistence type="predicted"/>
<protein>
    <recommendedName>
        <fullName evidence="1">TERF1-interacting nuclear factor 2 N-terminal domain-containing protein</fullName>
    </recommendedName>
</protein>
<evidence type="ECO:0000313" key="3">
    <source>
        <dbReference type="Proteomes" id="UP000193380"/>
    </source>
</evidence>
<gene>
    <name evidence="2" type="ORF">GSONMT00040846001</name>
</gene>
<name>A0A060Z3P5_ONCMY</name>
<dbReference type="STRING" id="8022.A0A060Z3P5"/>